<organism evidence="6 7">
    <name type="scientific">Mycetomoellerius zeteki</name>
    <dbReference type="NCBI Taxonomy" id="64791"/>
    <lineage>
        <taxon>Eukaryota</taxon>
        <taxon>Metazoa</taxon>
        <taxon>Ecdysozoa</taxon>
        <taxon>Arthropoda</taxon>
        <taxon>Hexapoda</taxon>
        <taxon>Insecta</taxon>
        <taxon>Pterygota</taxon>
        <taxon>Neoptera</taxon>
        <taxon>Endopterygota</taxon>
        <taxon>Hymenoptera</taxon>
        <taxon>Apocrita</taxon>
        <taxon>Aculeata</taxon>
        <taxon>Formicoidea</taxon>
        <taxon>Formicidae</taxon>
        <taxon>Myrmicinae</taxon>
        <taxon>Mycetomoellerius</taxon>
    </lineage>
</organism>
<keyword evidence="4" id="KW-0812">Transmembrane</keyword>
<keyword evidence="4" id="KW-0472">Membrane</keyword>
<sequence length="833" mass="97324">MVKTRRGWYLVDIKTDENDKRIKNEKEDALEARRAAIVKRGDNKIARRRLQTEQREAVLAEELSRAQKTAEAKQEEIEVTHRLAAELSRRKNKEVKRALKSDYIKSSVQSPSSCVLKEAQSRLIEEKVRLEANQAELLKHWHEDKISEKLQRAEDEKKKQSRRKDLRNQLADNQRRVQQRRTEEKEQDHKMMERAIQKTQEEDAKMKEKKENNAILLRTEMAASIAAKKVWERKYKEALKDEDEKIARIIAEKEARHEKQLGMKTEFRAARETAIDNVARELLANVCKERKKQEIADELYREKQRNKWMKESIRLAPRKQCYIAESFKEIAKQKAERKARDEAIDAAFAQYLVELGKKDIEKQKEDDNIRYAKKIQYGKELKEVITNNRVNYAMNILKRQAEICAQDKNANQLTAMSVKQSNDRNDNNKDFYVKAWQTAFYFCFFRALFYNIIFGVPTSFVDLVKAIHANGQFQLRLCKTRVGQALKIRDSRVEICSENRGSAKWPFISVILFALAKQYAANMSKDMFAQCKQMVLLQKQTLGETHGYCRGVFEIYKRVSEQDGYAVKFLKYNGLNMANYRLRLDDITRHLTNKSLNYFYKDQSRRIISPDTLVSDSRNTEQTQLFMGTLATRTNEGVLNELLKSYSAGKPSAVEPVSVIRKRIECIKEFSGKRLEIADRKKGKENRTIQYLTGGCCAWYDDDEDDDDDERWRESHGALLLYILLPDVDSTDLHKETNVVVTLADCESDRGGGGKRKRRRRWRSRDVSRVSYQLEKGCVPFVAQDEKFAMQEVCETRMPIRISFLSLSLSCAHARFLLLFFTILVGFFSYSFI</sequence>
<gene>
    <name evidence="6" type="ORF">ALC60_12694</name>
</gene>
<feature type="region of interest" description="Disordered" evidence="3">
    <location>
        <begin position="149"/>
        <end position="192"/>
    </location>
</feature>
<feature type="coiled-coil region" evidence="2">
    <location>
        <begin position="43"/>
        <end position="90"/>
    </location>
</feature>
<dbReference type="EMBL" id="KQ983012">
    <property type="protein sequence ID" value="KYQ48365.1"/>
    <property type="molecule type" value="Genomic_DNA"/>
</dbReference>
<evidence type="ECO:0000313" key="7">
    <source>
        <dbReference type="Proteomes" id="UP000075809"/>
    </source>
</evidence>
<accession>A0A151WL13</accession>
<evidence type="ECO:0000259" key="5">
    <source>
        <dbReference type="Pfam" id="PF13868"/>
    </source>
</evidence>
<feature type="transmembrane region" description="Helical" evidence="4">
    <location>
        <begin position="812"/>
        <end position="832"/>
    </location>
</feature>
<evidence type="ECO:0000256" key="3">
    <source>
        <dbReference type="SAM" id="MobiDB-lite"/>
    </source>
</evidence>
<proteinExistence type="predicted"/>
<feature type="domain" description="Trichohyalin-plectin-homology" evidence="5">
    <location>
        <begin position="118"/>
        <end position="412"/>
    </location>
</feature>
<protein>
    <recommendedName>
        <fullName evidence="5">Trichohyalin-plectin-homology domain-containing protein</fullName>
    </recommendedName>
</protein>
<name>A0A151WL13_9HYME</name>
<dbReference type="AlphaFoldDB" id="A0A151WL13"/>
<evidence type="ECO:0000256" key="4">
    <source>
        <dbReference type="SAM" id="Phobius"/>
    </source>
</evidence>
<evidence type="ECO:0000256" key="1">
    <source>
        <dbReference type="ARBA" id="ARBA00023054"/>
    </source>
</evidence>
<dbReference type="InterPro" id="IPR043597">
    <property type="entry name" value="TPH_dom"/>
</dbReference>
<keyword evidence="1 2" id="KW-0175">Coiled coil</keyword>
<dbReference type="Pfam" id="PF13868">
    <property type="entry name" value="TPH"/>
    <property type="match status" value="1"/>
</dbReference>
<evidence type="ECO:0000256" key="2">
    <source>
        <dbReference type="SAM" id="Coils"/>
    </source>
</evidence>
<dbReference type="STRING" id="64791.A0A151WL13"/>
<dbReference type="Proteomes" id="UP000075809">
    <property type="component" value="Unassembled WGS sequence"/>
</dbReference>
<reference evidence="6 7" key="1">
    <citation type="submission" date="2015-09" db="EMBL/GenBank/DDBJ databases">
        <title>Trachymyrmex zeteki WGS genome.</title>
        <authorList>
            <person name="Nygaard S."/>
            <person name="Hu H."/>
            <person name="Boomsma J."/>
            <person name="Zhang G."/>
        </authorList>
    </citation>
    <scope>NUCLEOTIDE SEQUENCE [LARGE SCALE GENOMIC DNA]</scope>
    <source>
        <strain evidence="6">Tzet28-1</strain>
        <tissue evidence="6">Whole body</tissue>
    </source>
</reference>
<feature type="compositionally biased region" description="Basic and acidic residues" evidence="3">
    <location>
        <begin position="180"/>
        <end position="192"/>
    </location>
</feature>
<evidence type="ECO:0000313" key="6">
    <source>
        <dbReference type="EMBL" id="KYQ48365.1"/>
    </source>
</evidence>
<keyword evidence="4" id="KW-1133">Transmembrane helix</keyword>
<keyword evidence="7" id="KW-1185">Reference proteome</keyword>
<feature type="compositionally biased region" description="Basic and acidic residues" evidence="3">
    <location>
        <begin position="149"/>
        <end position="158"/>
    </location>
</feature>